<keyword evidence="1" id="KW-0472">Membrane</keyword>
<feature type="transmembrane region" description="Helical" evidence="1">
    <location>
        <begin position="117"/>
        <end position="134"/>
    </location>
</feature>
<sequence>MIFSSEPVLYTVVFGIILRPYYPFTDWSISDLTRTILKGSACFLVKAGGVIGVSYLSLIPLAVTYVLVTQITFYVAARYNFSPAIKAKVEGYRAGEQAFLDKNQDDTPKRLNSNIGILIRFIISASLLINDAIFNHAEGKTIADSVKIVAAHDLLIFVILLFVEILACLTCFQVCDMIEAGRVSREKDRLQSDEELKIGIAEPERKSEQELIDIGDDVKVNKS</sequence>
<feature type="transmembrane region" description="Helical" evidence="1">
    <location>
        <begin position="154"/>
        <end position="175"/>
    </location>
</feature>
<keyword evidence="1" id="KW-1133">Transmembrane helix</keyword>
<evidence type="ECO:0000313" key="3">
    <source>
        <dbReference type="Proteomes" id="UP000297245"/>
    </source>
</evidence>
<dbReference type="AlphaFoldDB" id="A0A4S8MJG2"/>
<dbReference type="EMBL" id="ML179072">
    <property type="protein sequence ID" value="THV02913.1"/>
    <property type="molecule type" value="Genomic_DNA"/>
</dbReference>
<protein>
    <submittedName>
        <fullName evidence="2">Uncharacterized protein</fullName>
    </submittedName>
</protein>
<reference evidence="2 3" key="1">
    <citation type="journal article" date="2019" name="Nat. Ecol. Evol.">
        <title>Megaphylogeny resolves global patterns of mushroom evolution.</title>
        <authorList>
            <person name="Varga T."/>
            <person name="Krizsan K."/>
            <person name="Foldi C."/>
            <person name="Dima B."/>
            <person name="Sanchez-Garcia M."/>
            <person name="Sanchez-Ramirez S."/>
            <person name="Szollosi G.J."/>
            <person name="Szarkandi J.G."/>
            <person name="Papp V."/>
            <person name="Albert L."/>
            <person name="Andreopoulos W."/>
            <person name="Angelini C."/>
            <person name="Antonin V."/>
            <person name="Barry K.W."/>
            <person name="Bougher N.L."/>
            <person name="Buchanan P."/>
            <person name="Buyck B."/>
            <person name="Bense V."/>
            <person name="Catcheside P."/>
            <person name="Chovatia M."/>
            <person name="Cooper J."/>
            <person name="Damon W."/>
            <person name="Desjardin D."/>
            <person name="Finy P."/>
            <person name="Geml J."/>
            <person name="Haridas S."/>
            <person name="Hughes K."/>
            <person name="Justo A."/>
            <person name="Karasinski D."/>
            <person name="Kautmanova I."/>
            <person name="Kiss B."/>
            <person name="Kocsube S."/>
            <person name="Kotiranta H."/>
            <person name="LaButti K.M."/>
            <person name="Lechner B.E."/>
            <person name="Liimatainen K."/>
            <person name="Lipzen A."/>
            <person name="Lukacs Z."/>
            <person name="Mihaltcheva S."/>
            <person name="Morgado L.N."/>
            <person name="Niskanen T."/>
            <person name="Noordeloos M.E."/>
            <person name="Ohm R.A."/>
            <person name="Ortiz-Santana B."/>
            <person name="Ovrebo C."/>
            <person name="Racz N."/>
            <person name="Riley R."/>
            <person name="Savchenko A."/>
            <person name="Shiryaev A."/>
            <person name="Soop K."/>
            <person name="Spirin V."/>
            <person name="Szebenyi C."/>
            <person name="Tomsovsky M."/>
            <person name="Tulloss R.E."/>
            <person name="Uehling J."/>
            <person name="Grigoriev I.V."/>
            <person name="Vagvolgyi C."/>
            <person name="Papp T."/>
            <person name="Martin F.M."/>
            <person name="Miettinen O."/>
            <person name="Hibbett D.S."/>
            <person name="Nagy L.G."/>
        </authorList>
    </citation>
    <scope>NUCLEOTIDE SEQUENCE [LARGE SCALE GENOMIC DNA]</scope>
    <source>
        <strain evidence="2 3">CBS 962.96</strain>
    </source>
</reference>
<name>A0A4S8MJG2_DENBC</name>
<evidence type="ECO:0000313" key="2">
    <source>
        <dbReference type="EMBL" id="THV02913.1"/>
    </source>
</evidence>
<organism evidence="2 3">
    <name type="scientific">Dendrothele bispora (strain CBS 962.96)</name>
    <dbReference type="NCBI Taxonomy" id="1314807"/>
    <lineage>
        <taxon>Eukaryota</taxon>
        <taxon>Fungi</taxon>
        <taxon>Dikarya</taxon>
        <taxon>Basidiomycota</taxon>
        <taxon>Agaricomycotina</taxon>
        <taxon>Agaricomycetes</taxon>
        <taxon>Agaricomycetidae</taxon>
        <taxon>Agaricales</taxon>
        <taxon>Agaricales incertae sedis</taxon>
        <taxon>Dendrothele</taxon>
    </lineage>
</organism>
<accession>A0A4S8MJG2</accession>
<dbReference type="Proteomes" id="UP000297245">
    <property type="component" value="Unassembled WGS sequence"/>
</dbReference>
<evidence type="ECO:0000256" key="1">
    <source>
        <dbReference type="SAM" id="Phobius"/>
    </source>
</evidence>
<gene>
    <name evidence="2" type="ORF">K435DRAFT_792149</name>
</gene>
<keyword evidence="3" id="KW-1185">Reference proteome</keyword>
<keyword evidence="1" id="KW-0812">Transmembrane</keyword>
<feature type="transmembrane region" description="Helical" evidence="1">
    <location>
        <begin position="44"/>
        <end position="68"/>
    </location>
</feature>
<proteinExistence type="predicted"/>